<feature type="domain" description="PAS" evidence="2">
    <location>
        <begin position="272"/>
        <end position="343"/>
    </location>
</feature>
<protein>
    <submittedName>
        <fullName evidence="6">EAL domain-containing protein</fullName>
    </submittedName>
</protein>
<dbReference type="SMART" id="SM00086">
    <property type="entry name" value="PAC"/>
    <property type="match status" value="3"/>
</dbReference>
<dbReference type="Pfam" id="PF00990">
    <property type="entry name" value="GGDEF"/>
    <property type="match status" value="1"/>
</dbReference>
<dbReference type="InterPro" id="IPR000160">
    <property type="entry name" value="GGDEF_dom"/>
</dbReference>
<dbReference type="Gene3D" id="3.20.20.450">
    <property type="entry name" value="EAL domain"/>
    <property type="match status" value="1"/>
</dbReference>
<feature type="domain" description="PAC" evidence="3">
    <location>
        <begin position="219"/>
        <end position="271"/>
    </location>
</feature>
<dbReference type="NCBIfam" id="TIGR00254">
    <property type="entry name" value="GGDEF"/>
    <property type="match status" value="1"/>
</dbReference>
<dbReference type="Pfam" id="PF08447">
    <property type="entry name" value="PAS_3"/>
    <property type="match status" value="2"/>
</dbReference>
<dbReference type="SUPFAM" id="SSF141868">
    <property type="entry name" value="EAL domain-like"/>
    <property type="match status" value="1"/>
</dbReference>
<dbReference type="SMART" id="SM00267">
    <property type="entry name" value="GGDEF"/>
    <property type="match status" value="1"/>
</dbReference>
<dbReference type="SMART" id="SM00091">
    <property type="entry name" value="PAS"/>
    <property type="match status" value="3"/>
</dbReference>
<dbReference type="Gene3D" id="3.30.70.270">
    <property type="match status" value="1"/>
</dbReference>
<gene>
    <name evidence="6" type="ORF">K8I29_12890</name>
</gene>
<dbReference type="EMBL" id="JAIOIV010000105">
    <property type="protein sequence ID" value="MBZ0157094.1"/>
    <property type="molecule type" value="Genomic_DNA"/>
</dbReference>
<accession>A0A953JCL1</accession>
<comment type="caution">
    <text evidence="6">The sequence shown here is derived from an EMBL/GenBank/DDBJ whole genome shotgun (WGS) entry which is preliminary data.</text>
</comment>
<proteinExistence type="predicted"/>
<dbReference type="InterPro" id="IPR013655">
    <property type="entry name" value="PAS_fold_3"/>
</dbReference>
<dbReference type="SMART" id="SM00052">
    <property type="entry name" value="EAL"/>
    <property type="match status" value="1"/>
</dbReference>
<keyword evidence="1" id="KW-0175">Coiled coil</keyword>
<organism evidence="6 7">
    <name type="scientific">Candidatus Nitrobium versatile</name>
    <dbReference type="NCBI Taxonomy" id="2884831"/>
    <lineage>
        <taxon>Bacteria</taxon>
        <taxon>Pseudomonadati</taxon>
        <taxon>Nitrospirota</taxon>
        <taxon>Nitrospiria</taxon>
        <taxon>Nitrospirales</taxon>
        <taxon>Nitrospiraceae</taxon>
        <taxon>Candidatus Nitrobium</taxon>
    </lineage>
</organism>
<dbReference type="PANTHER" id="PTHR44757">
    <property type="entry name" value="DIGUANYLATE CYCLASE DGCP"/>
    <property type="match status" value="1"/>
</dbReference>
<dbReference type="InterPro" id="IPR013656">
    <property type="entry name" value="PAS_4"/>
</dbReference>
<dbReference type="NCBIfam" id="TIGR00229">
    <property type="entry name" value="sensory_box"/>
    <property type="match status" value="3"/>
</dbReference>
<dbReference type="InterPro" id="IPR000700">
    <property type="entry name" value="PAS-assoc_C"/>
</dbReference>
<dbReference type="InterPro" id="IPR035965">
    <property type="entry name" value="PAS-like_dom_sf"/>
</dbReference>
<dbReference type="AlphaFoldDB" id="A0A953JCL1"/>
<dbReference type="PROSITE" id="PS50113">
    <property type="entry name" value="PAC"/>
    <property type="match status" value="3"/>
</dbReference>
<reference evidence="6" key="2">
    <citation type="submission" date="2021-08" db="EMBL/GenBank/DDBJ databases">
        <authorList>
            <person name="Dalcin Martins P."/>
        </authorList>
    </citation>
    <scope>NUCLEOTIDE SEQUENCE</scope>
    <source>
        <strain evidence="6">MAG_39</strain>
    </source>
</reference>
<dbReference type="InterPro" id="IPR052155">
    <property type="entry name" value="Biofilm_reg_signaling"/>
</dbReference>
<dbReference type="CDD" id="cd01949">
    <property type="entry name" value="GGDEF"/>
    <property type="match status" value="1"/>
</dbReference>
<dbReference type="Pfam" id="PF00563">
    <property type="entry name" value="EAL"/>
    <property type="match status" value="1"/>
</dbReference>
<dbReference type="PROSITE" id="PS50883">
    <property type="entry name" value="EAL"/>
    <property type="match status" value="1"/>
</dbReference>
<feature type="domain" description="GGDEF" evidence="5">
    <location>
        <begin position="433"/>
        <end position="566"/>
    </location>
</feature>
<dbReference type="Pfam" id="PF08448">
    <property type="entry name" value="PAS_4"/>
    <property type="match status" value="1"/>
</dbReference>
<dbReference type="CDD" id="cd00130">
    <property type="entry name" value="PAS"/>
    <property type="match status" value="3"/>
</dbReference>
<dbReference type="InterPro" id="IPR043128">
    <property type="entry name" value="Rev_trsase/Diguanyl_cyclase"/>
</dbReference>
<evidence type="ECO:0000259" key="2">
    <source>
        <dbReference type="PROSITE" id="PS50112"/>
    </source>
</evidence>
<sequence length="829" mass="93928">MKRKFPGSSAELERKLKEAYEELEESQRLAHVGSWSWTIRSDTITWSRELYRIFGRDPDLPPPPFKEHAGIFTPESFARLHTAVQQAMQTGGPYELDLEIVRPDGTRRWGVAIGKAERDAGGHVERLSGIVQDITERKQVEEALRESEERLRLFIEHAPAALAMFDRQMRYLNASLRWITDYGLDDRDVRGLSHYEVFPEIPERWKAVHRRALAGEVVRADADRFERADGSEQWLRWEVRPWYNAAGDQGGIVIFSEDITDLRRAEEELRNSEATLRLAIESTGLGMFDFNPLTGKMIWSDLTKQHFGLPPDADIDYKVLLSGLHPEDRERVDTIVRDALKPASGGSFSTEFRAIGIRDRKERWIAARGKAFFNEQGYPVRFIGTTLDVSERKKAEETIKYQAYHDLLTGLPNRAQLLLRLGFELAQAQHNQKELAVLHLDLDRFRTINDTLGHTIGDKVIFAVAERLKALIRANDTLARVGSDEFIILHPDISRAEEAALFARKLVDALRKPFRIDGRELYATASIGISMYPEDSGNADVLLKNADITVSYVKERGRNNYRFFNPTLNRRTIERLLLESDLRQSIERSELVLHYQPQVRIRTGEIMCLEALVRWKHADLGVLSPGQFIPVAEEIGFVAAIDEWVLRAACSQNKAWQDAGYLPLCVTVNLSAQQFQQPALVELVSGIAQEAGLDPQYLGIEVTESTAMRDIDLAIPNLKGLHSRGVKLSIDDFGTGYSSLNYLKRFPLHALKIDQSFIRGIATDPDDQAIVNAIIAMGHSLQLDVIAEGVEIDEQLSFLKDNGCDEMQGFLFSKPLPPERLTELIVPGR</sequence>
<evidence type="ECO:0000256" key="1">
    <source>
        <dbReference type="SAM" id="Coils"/>
    </source>
</evidence>
<dbReference type="FunFam" id="3.20.20.450:FF:000001">
    <property type="entry name" value="Cyclic di-GMP phosphodiesterase yahA"/>
    <property type="match status" value="1"/>
</dbReference>
<evidence type="ECO:0000259" key="5">
    <source>
        <dbReference type="PROSITE" id="PS50887"/>
    </source>
</evidence>
<name>A0A953JCL1_9BACT</name>
<evidence type="ECO:0000313" key="7">
    <source>
        <dbReference type="Proteomes" id="UP000705867"/>
    </source>
</evidence>
<evidence type="ECO:0000259" key="3">
    <source>
        <dbReference type="PROSITE" id="PS50113"/>
    </source>
</evidence>
<dbReference type="CDD" id="cd01948">
    <property type="entry name" value="EAL"/>
    <property type="match status" value="1"/>
</dbReference>
<dbReference type="InterPro" id="IPR001610">
    <property type="entry name" value="PAC"/>
</dbReference>
<dbReference type="PROSITE" id="PS50112">
    <property type="entry name" value="PAS"/>
    <property type="match status" value="1"/>
</dbReference>
<dbReference type="InterPro" id="IPR029787">
    <property type="entry name" value="Nucleotide_cyclase"/>
</dbReference>
<dbReference type="InterPro" id="IPR001633">
    <property type="entry name" value="EAL_dom"/>
</dbReference>
<feature type="domain" description="PAC" evidence="3">
    <location>
        <begin position="348"/>
        <end position="401"/>
    </location>
</feature>
<dbReference type="PANTHER" id="PTHR44757:SF2">
    <property type="entry name" value="BIOFILM ARCHITECTURE MAINTENANCE PROTEIN MBAA"/>
    <property type="match status" value="1"/>
</dbReference>
<feature type="domain" description="EAL" evidence="4">
    <location>
        <begin position="575"/>
        <end position="829"/>
    </location>
</feature>
<dbReference type="Proteomes" id="UP000705867">
    <property type="component" value="Unassembled WGS sequence"/>
</dbReference>
<dbReference type="Gene3D" id="3.30.450.20">
    <property type="entry name" value="PAS domain"/>
    <property type="match status" value="3"/>
</dbReference>
<dbReference type="Gene3D" id="2.10.70.100">
    <property type="match status" value="2"/>
</dbReference>
<feature type="coiled-coil region" evidence="1">
    <location>
        <begin position="130"/>
        <end position="157"/>
    </location>
</feature>
<dbReference type="InterPro" id="IPR000014">
    <property type="entry name" value="PAS"/>
</dbReference>
<dbReference type="PROSITE" id="PS50887">
    <property type="entry name" value="GGDEF"/>
    <property type="match status" value="1"/>
</dbReference>
<evidence type="ECO:0000259" key="4">
    <source>
        <dbReference type="PROSITE" id="PS50883"/>
    </source>
</evidence>
<feature type="domain" description="PAC" evidence="3">
    <location>
        <begin position="94"/>
        <end position="146"/>
    </location>
</feature>
<dbReference type="InterPro" id="IPR035919">
    <property type="entry name" value="EAL_sf"/>
</dbReference>
<dbReference type="SUPFAM" id="SSF55073">
    <property type="entry name" value="Nucleotide cyclase"/>
    <property type="match status" value="1"/>
</dbReference>
<evidence type="ECO:0000313" key="6">
    <source>
        <dbReference type="EMBL" id="MBZ0157094.1"/>
    </source>
</evidence>
<reference evidence="6" key="1">
    <citation type="journal article" date="2021" name="bioRxiv">
        <title>Unraveling nitrogen, sulfur and carbon metabolic pathways and microbial community transcriptional responses to substrate deprivation and toxicity stresses in a bioreactor mimicking anoxic brackish coastal sediment conditions.</title>
        <authorList>
            <person name="Martins P.D."/>
            <person name="Echeveste M.J."/>
            <person name="Arshad A."/>
            <person name="Kurth J."/>
            <person name="Ouboter H."/>
            <person name="Jetten M.S.M."/>
            <person name="Welte C.U."/>
        </authorList>
    </citation>
    <scope>NUCLEOTIDE SEQUENCE</scope>
    <source>
        <strain evidence="6">MAG_39</strain>
    </source>
</reference>
<dbReference type="SUPFAM" id="SSF55785">
    <property type="entry name" value="PYP-like sensor domain (PAS domain)"/>
    <property type="match status" value="3"/>
</dbReference>